<comment type="caution">
    <text evidence="1">The sequence shown here is derived from an EMBL/GenBank/DDBJ whole genome shotgun (WGS) entry which is preliminary data.</text>
</comment>
<accession>A0ACB9JHD5</accession>
<keyword evidence="2" id="KW-1185">Reference proteome</keyword>
<reference evidence="2" key="1">
    <citation type="journal article" date="2022" name="Mol. Ecol. Resour.">
        <title>The genomes of chicory, endive, great burdock and yacon provide insights into Asteraceae palaeo-polyploidization history and plant inulin production.</title>
        <authorList>
            <person name="Fan W."/>
            <person name="Wang S."/>
            <person name="Wang H."/>
            <person name="Wang A."/>
            <person name="Jiang F."/>
            <person name="Liu H."/>
            <person name="Zhao H."/>
            <person name="Xu D."/>
            <person name="Zhang Y."/>
        </authorList>
    </citation>
    <scope>NUCLEOTIDE SEQUENCE [LARGE SCALE GENOMIC DNA]</scope>
    <source>
        <strain evidence="2">cv. Yunnan</strain>
    </source>
</reference>
<name>A0ACB9JHD5_9ASTR</name>
<proteinExistence type="predicted"/>
<evidence type="ECO:0000313" key="1">
    <source>
        <dbReference type="EMBL" id="KAI3819749.1"/>
    </source>
</evidence>
<reference evidence="1 2" key="2">
    <citation type="journal article" date="2022" name="Mol. Ecol. Resour.">
        <title>The genomes of chicory, endive, great burdock and yacon provide insights into Asteraceae paleo-polyploidization history and plant inulin production.</title>
        <authorList>
            <person name="Fan W."/>
            <person name="Wang S."/>
            <person name="Wang H."/>
            <person name="Wang A."/>
            <person name="Jiang F."/>
            <person name="Liu H."/>
            <person name="Zhao H."/>
            <person name="Xu D."/>
            <person name="Zhang Y."/>
        </authorList>
    </citation>
    <scope>NUCLEOTIDE SEQUENCE [LARGE SCALE GENOMIC DNA]</scope>
    <source>
        <strain evidence="2">cv. Yunnan</strain>
        <tissue evidence="1">Leaves</tissue>
    </source>
</reference>
<protein>
    <submittedName>
        <fullName evidence="1">Uncharacterized protein</fullName>
    </submittedName>
</protein>
<gene>
    <name evidence="1" type="ORF">L1987_13597</name>
</gene>
<evidence type="ECO:0000313" key="2">
    <source>
        <dbReference type="Proteomes" id="UP001056120"/>
    </source>
</evidence>
<sequence>MALSPVGSPSTQPSNWSPMVMAMVGTMGTLFLIFSYFNILRRCSLRSILFTRNGQRRLLRDTNTDGDDLSLQFQSRGLDSFTVQMIPVTQFKRKSELDKENEGDKSTECTICLGEYEDDEWVKTLPICLHVFHVSCIDTWFQTHSSCPLCRSDVLDLKGSYSTSESPGGNHNREDVVEERSTLYQALRSHILQNSKFGRLES</sequence>
<dbReference type="Proteomes" id="UP001056120">
    <property type="component" value="Linkage Group LG04"/>
</dbReference>
<dbReference type="EMBL" id="CM042021">
    <property type="protein sequence ID" value="KAI3819749.1"/>
    <property type="molecule type" value="Genomic_DNA"/>
</dbReference>
<organism evidence="1 2">
    <name type="scientific">Smallanthus sonchifolius</name>
    <dbReference type="NCBI Taxonomy" id="185202"/>
    <lineage>
        <taxon>Eukaryota</taxon>
        <taxon>Viridiplantae</taxon>
        <taxon>Streptophyta</taxon>
        <taxon>Embryophyta</taxon>
        <taxon>Tracheophyta</taxon>
        <taxon>Spermatophyta</taxon>
        <taxon>Magnoliopsida</taxon>
        <taxon>eudicotyledons</taxon>
        <taxon>Gunneridae</taxon>
        <taxon>Pentapetalae</taxon>
        <taxon>asterids</taxon>
        <taxon>campanulids</taxon>
        <taxon>Asterales</taxon>
        <taxon>Asteraceae</taxon>
        <taxon>Asteroideae</taxon>
        <taxon>Heliantheae alliance</taxon>
        <taxon>Millerieae</taxon>
        <taxon>Smallanthus</taxon>
    </lineage>
</organism>